<dbReference type="InterPro" id="IPR050095">
    <property type="entry name" value="ECF_ABC_transporter_ATP-bd"/>
</dbReference>
<name>A0A510JCT4_9FUSO</name>
<evidence type="ECO:0000256" key="1">
    <source>
        <dbReference type="ARBA" id="ARBA00004236"/>
    </source>
</evidence>
<evidence type="ECO:0000256" key="7">
    <source>
        <dbReference type="ARBA" id="ARBA00022967"/>
    </source>
</evidence>
<protein>
    <submittedName>
        <fullName evidence="9">ABC-type cobalt transport system, ATPase component</fullName>
    </submittedName>
</protein>
<evidence type="ECO:0000313" key="10">
    <source>
        <dbReference type="Proteomes" id="UP000321606"/>
    </source>
</evidence>
<keyword evidence="7" id="KW-1278">Translocase</keyword>
<reference evidence="9 10" key="1">
    <citation type="submission" date="2019-07" db="EMBL/GenBank/DDBJ databases">
        <title>Complete Genome Sequence of Leptotrichia goodfellowii Strain JCM 16774.</title>
        <authorList>
            <person name="Watanabe S."/>
            <person name="Cui L."/>
        </authorList>
    </citation>
    <scope>NUCLEOTIDE SEQUENCE [LARGE SCALE GENOMIC DNA]</scope>
    <source>
        <strain evidence="9 10">JCM16774</strain>
    </source>
</reference>
<evidence type="ECO:0000256" key="4">
    <source>
        <dbReference type="ARBA" id="ARBA00022475"/>
    </source>
</evidence>
<dbReference type="CDD" id="cd03225">
    <property type="entry name" value="ABC_cobalt_CbiO_domain1"/>
    <property type="match status" value="1"/>
</dbReference>
<dbReference type="SUPFAM" id="SSF52540">
    <property type="entry name" value="P-loop containing nucleoside triphosphate hydrolases"/>
    <property type="match status" value="1"/>
</dbReference>
<dbReference type="GO" id="GO:0016887">
    <property type="term" value="F:ATP hydrolysis activity"/>
    <property type="evidence" value="ECO:0007669"/>
    <property type="project" value="InterPro"/>
</dbReference>
<dbReference type="PROSITE" id="PS50893">
    <property type="entry name" value="ABC_TRANSPORTER_2"/>
    <property type="match status" value="1"/>
</dbReference>
<sequence>MSFIEIDKVSFIYPDGTTAIDDISLNIEKGEKVAIIGQNGAGKTTTVKMLNRLLKPSKGQVIVDGWNTKNYTTAQMSRKVGYVFQNPMDQIFHSNVYDEIAFGPKKLKYSESEIKKVVEKAIEMTGLNDYKKENPYNLPYSVRKFVTVAAIIAMETEVIIMDEPTAGQDMKGIKILDELTRELMKQGKTVITITHDMEFVVNNFERIVVMANKKIIGDGNKKDIFKESEMLSQGKIKSPYISDLANELSMDKSILTINDFVEEFSEKIKQKN</sequence>
<comment type="subcellular location">
    <subcellularLocation>
        <location evidence="1">Cell membrane</location>
    </subcellularLocation>
</comment>
<dbReference type="InterPro" id="IPR003439">
    <property type="entry name" value="ABC_transporter-like_ATP-bd"/>
</dbReference>
<dbReference type="PANTHER" id="PTHR43553">
    <property type="entry name" value="HEAVY METAL TRANSPORTER"/>
    <property type="match status" value="1"/>
</dbReference>
<dbReference type="InterPro" id="IPR003593">
    <property type="entry name" value="AAA+_ATPase"/>
</dbReference>
<dbReference type="FunFam" id="3.40.50.300:FF:000224">
    <property type="entry name" value="Energy-coupling factor transporter ATP-binding protein EcfA"/>
    <property type="match status" value="1"/>
</dbReference>
<dbReference type="GO" id="GO:0005524">
    <property type="term" value="F:ATP binding"/>
    <property type="evidence" value="ECO:0007669"/>
    <property type="project" value="UniProtKB-KW"/>
</dbReference>
<evidence type="ECO:0000256" key="5">
    <source>
        <dbReference type="ARBA" id="ARBA00022741"/>
    </source>
</evidence>
<dbReference type="Gene3D" id="3.40.50.300">
    <property type="entry name" value="P-loop containing nucleotide triphosphate hydrolases"/>
    <property type="match status" value="1"/>
</dbReference>
<dbReference type="OrthoDB" id="501320at2"/>
<evidence type="ECO:0000313" key="9">
    <source>
        <dbReference type="EMBL" id="BBM37118.1"/>
    </source>
</evidence>
<accession>A0A510JCT4</accession>
<dbReference type="Proteomes" id="UP000321606">
    <property type="component" value="Chromosome"/>
</dbReference>
<keyword evidence="5" id="KW-0547">Nucleotide-binding</keyword>
<dbReference type="GO" id="GO:0042626">
    <property type="term" value="F:ATPase-coupled transmembrane transporter activity"/>
    <property type="evidence" value="ECO:0007669"/>
    <property type="project" value="TreeGrafter"/>
</dbReference>
<keyword evidence="8" id="KW-0472">Membrane</keyword>
<dbReference type="SMART" id="SM00382">
    <property type="entry name" value="AAA"/>
    <property type="match status" value="1"/>
</dbReference>
<dbReference type="KEGG" id="lgo:JCM16774_2070"/>
<gene>
    <name evidence="9" type="ORF">JCM16774_2070</name>
</gene>
<evidence type="ECO:0000256" key="8">
    <source>
        <dbReference type="ARBA" id="ARBA00023136"/>
    </source>
</evidence>
<dbReference type="EMBL" id="AP019822">
    <property type="protein sequence ID" value="BBM37118.1"/>
    <property type="molecule type" value="Genomic_DNA"/>
</dbReference>
<comment type="similarity">
    <text evidence="2">Belongs to the ABC transporter superfamily.</text>
</comment>
<dbReference type="Pfam" id="PF00005">
    <property type="entry name" value="ABC_tran"/>
    <property type="match status" value="1"/>
</dbReference>
<keyword evidence="4" id="KW-1003">Cell membrane</keyword>
<dbReference type="PANTHER" id="PTHR43553:SF24">
    <property type="entry name" value="ENERGY-COUPLING FACTOR TRANSPORTER ATP-BINDING PROTEIN ECFA1"/>
    <property type="match status" value="1"/>
</dbReference>
<evidence type="ECO:0000256" key="6">
    <source>
        <dbReference type="ARBA" id="ARBA00022840"/>
    </source>
</evidence>
<dbReference type="GO" id="GO:0043190">
    <property type="term" value="C:ATP-binding cassette (ABC) transporter complex"/>
    <property type="evidence" value="ECO:0007669"/>
    <property type="project" value="TreeGrafter"/>
</dbReference>
<keyword evidence="3" id="KW-0813">Transport</keyword>
<keyword evidence="6" id="KW-0067">ATP-binding</keyword>
<dbReference type="RefSeq" id="WP_026738225.1">
    <property type="nucleotide sequence ID" value="NZ_AP019822.1"/>
</dbReference>
<organism evidence="9 10">
    <name type="scientific">Pseudoleptotrichia goodfellowii</name>
    <dbReference type="NCBI Taxonomy" id="157692"/>
    <lineage>
        <taxon>Bacteria</taxon>
        <taxon>Fusobacteriati</taxon>
        <taxon>Fusobacteriota</taxon>
        <taxon>Fusobacteriia</taxon>
        <taxon>Fusobacteriales</taxon>
        <taxon>Leptotrichiaceae</taxon>
        <taxon>Pseudoleptotrichia</taxon>
    </lineage>
</organism>
<dbReference type="STRING" id="714315.GCA_000516535_02067"/>
<dbReference type="InterPro" id="IPR027417">
    <property type="entry name" value="P-loop_NTPase"/>
</dbReference>
<evidence type="ECO:0000256" key="2">
    <source>
        <dbReference type="ARBA" id="ARBA00005417"/>
    </source>
</evidence>
<proteinExistence type="inferred from homology"/>
<dbReference type="AlphaFoldDB" id="A0A510JCT4"/>
<dbReference type="InterPro" id="IPR015856">
    <property type="entry name" value="ABC_transpr_CbiO/EcfA_su"/>
</dbReference>
<evidence type="ECO:0000256" key="3">
    <source>
        <dbReference type="ARBA" id="ARBA00022448"/>
    </source>
</evidence>